<sequence length="92" mass="10442">MGTPFSYLIILNNNIFPIDQDTNRKDVQIEIGLMEKYNFKLQKKNEDEQENQKQMGMNWNTYASPTKSTVRVSKISSSAAGIVEDLVGISPE</sequence>
<dbReference type="EMBL" id="JABWDY010004295">
    <property type="protein sequence ID" value="KAF5205280.1"/>
    <property type="molecule type" value="Genomic_DNA"/>
</dbReference>
<name>A0A7J6X9W0_THATH</name>
<dbReference type="AlphaFoldDB" id="A0A7J6X9W0"/>
<organism evidence="1 2">
    <name type="scientific">Thalictrum thalictroides</name>
    <name type="common">Rue-anemone</name>
    <name type="synonym">Anemone thalictroides</name>
    <dbReference type="NCBI Taxonomy" id="46969"/>
    <lineage>
        <taxon>Eukaryota</taxon>
        <taxon>Viridiplantae</taxon>
        <taxon>Streptophyta</taxon>
        <taxon>Embryophyta</taxon>
        <taxon>Tracheophyta</taxon>
        <taxon>Spermatophyta</taxon>
        <taxon>Magnoliopsida</taxon>
        <taxon>Ranunculales</taxon>
        <taxon>Ranunculaceae</taxon>
        <taxon>Thalictroideae</taxon>
        <taxon>Thalictrum</taxon>
    </lineage>
</organism>
<accession>A0A7J6X9W0</accession>
<evidence type="ECO:0000313" key="1">
    <source>
        <dbReference type="EMBL" id="KAF5205280.1"/>
    </source>
</evidence>
<evidence type="ECO:0000313" key="2">
    <source>
        <dbReference type="Proteomes" id="UP000554482"/>
    </source>
</evidence>
<comment type="caution">
    <text evidence="1">The sequence shown here is derived from an EMBL/GenBank/DDBJ whole genome shotgun (WGS) entry which is preliminary data.</text>
</comment>
<reference evidence="1 2" key="1">
    <citation type="submission" date="2020-06" db="EMBL/GenBank/DDBJ databases">
        <title>Transcriptomic and genomic resources for Thalictrum thalictroides and T. hernandezii: Facilitating candidate gene discovery in an emerging model plant lineage.</title>
        <authorList>
            <person name="Arias T."/>
            <person name="Riano-Pachon D.M."/>
            <person name="Di Stilio V.S."/>
        </authorList>
    </citation>
    <scope>NUCLEOTIDE SEQUENCE [LARGE SCALE GENOMIC DNA]</scope>
    <source>
        <strain evidence="2">cv. WT478/WT964</strain>
        <tissue evidence="1">Leaves</tissue>
    </source>
</reference>
<gene>
    <name evidence="1" type="ORF">FRX31_005134</name>
</gene>
<keyword evidence="2" id="KW-1185">Reference proteome</keyword>
<proteinExistence type="predicted"/>
<protein>
    <submittedName>
        <fullName evidence="1">Uncharacterized protein</fullName>
    </submittedName>
</protein>
<dbReference type="Proteomes" id="UP000554482">
    <property type="component" value="Unassembled WGS sequence"/>
</dbReference>